<dbReference type="PANTHER" id="PTHR42718">
    <property type="entry name" value="MAJOR FACILITATOR SUPERFAMILY MULTIDRUG TRANSPORTER MFSC"/>
    <property type="match status" value="1"/>
</dbReference>
<keyword evidence="4 7" id="KW-0812">Transmembrane</keyword>
<dbReference type="eggNOG" id="COG2814">
    <property type="taxonomic scope" value="Bacteria"/>
</dbReference>
<organism evidence="9 10">
    <name type="scientific">Catellicoccus marimammalium M35/04/3</name>
    <dbReference type="NCBI Taxonomy" id="1234409"/>
    <lineage>
        <taxon>Bacteria</taxon>
        <taxon>Bacillati</taxon>
        <taxon>Bacillota</taxon>
        <taxon>Bacilli</taxon>
        <taxon>Lactobacillales</taxon>
        <taxon>Enterococcaceae</taxon>
        <taxon>Catellicoccus</taxon>
    </lineage>
</organism>
<evidence type="ECO:0000256" key="5">
    <source>
        <dbReference type="ARBA" id="ARBA00022989"/>
    </source>
</evidence>
<feature type="transmembrane region" description="Helical" evidence="7">
    <location>
        <begin position="360"/>
        <end position="382"/>
    </location>
</feature>
<feature type="transmembrane region" description="Helical" evidence="7">
    <location>
        <begin position="336"/>
        <end position="354"/>
    </location>
</feature>
<feature type="transmembrane region" description="Helical" evidence="7">
    <location>
        <begin position="169"/>
        <end position="190"/>
    </location>
</feature>
<evidence type="ECO:0000259" key="8">
    <source>
        <dbReference type="PROSITE" id="PS50850"/>
    </source>
</evidence>
<dbReference type="GO" id="GO:0005886">
    <property type="term" value="C:plasma membrane"/>
    <property type="evidence" value="ECO:0007669"/>
    <property type="project" value="UniProtKB-SubCell"/>
</dbReference>
<dbReference type="CDD" id="cd17503">
    <property type="entry name" value="MFS_LmrB_MDR_like"/>
    <property type="match status" value="1"/>
</dbReference>
<feature type="domain" description="Major facilitator superfamily (MFS) profile" evidence="8">
    <location>
        <begin position="17"/>
        <end position="479"/>
    </location>
</feature>
<dbReference type="PATRIC" id="fig|1234409.3.peg.70"/>
<keyword evidence="6 7" id="KW-0472">Membrane</keyword>
<feature type="transmembrane region" description="Helical" evidence="7">
    <location>
        <begin position="83"/>
        <end position="102"/>
    </location>
</feature>
<feature type="transmembrane region" description="Helical" evidence="7">
    <location>
        <begin position="55"/>
        <end position="76"/>
    </location>
</feature>
<reference evidence="9 10" key="1">
    <citation type="journal article" date="2013" name="Genome Announc.">
        <title>Draft Genome Sequence of Catellicoccus marimammalium, a Novel Species Commonly Found in Gull Feces.</title>
        <authorList>
            <person name="Weigand M.R."/>
            <person name="Ryu H."/>
            <person name="Bozcek L."/>
            <person name="Konstantinidis K.T."/>
            <person name="Santo Domingo J.W."/>
        </authorList>
    </citation>
    <scope>NUCLEOTIDE SEQUENCE [LARGE SCALE GENOMIC DNA]</scope>
    <source>
        <strain evidence="9 10">M35/04/3</strain>
    </source>
</reference>
<dbReference type="OrthoDB" id="9816041at2"/>
<dbReference type="EMBL" id="AMYT01000003">
    <property type="protein sequence ID" value="EKU27958.1"/>
    <property type="molecule type" value="Genomic_DNA"/>
</dbReference>
<dbReference type="PROSITE" id="PS50850">
    <property type="entry name" value="MFS"/>
    <property type="match status" value="1"/>
</dbReference>
<comment type="subcellular location">
    <subcellularLocation>
        <location evidence="1">Cell membrane</location>
        <topology evidence="1">Multi-pass membrane protein</topology>
    </subcellularLocation>
</comment>
<evidence type="ECO:0000256" key="6">
    <source>
        <dbReference type="ARBA" id="ARBA00023136"/>
    </source>
</evidence>
<dbReference type="PANTHER" id="PTHR42718:SF24">
    <property type="entry name" value="MAJOR FACILITATOR SUPERFAMILY (MFS) PROFILE DOMAIN-CONTAINING PROTEIN"/>
    <property type="match status" value="1"/>
</dbReference>
<evidence type="ECO:0000313" key="9">
    <source>
        <dbReference type="EMBL" id="EKU27958.1"/>
    </source>
</evidence>
<sequence length="487" mass="53384">MKQAVDVHGKSYHRGLLVFVLLIGNFCTVLNQTILATAFPTLMNYFHVSASTVQWLTTGFMLVNGIMIPISAFLINRFSTKKLYMTAMTIFFLGTLTCFIAPNFPTLFMGRLIQALAVGIALPMVQTIMLSIFPPEKRGIAMGLTGIVVGLAPAIGPSLSGWIIDQSTWRNLFGLLLPIVVVVLIAAMFFMRDVLPSQDLHLDIPSIFLSMIGFGSLLYGFSSVGEKGWFSSTVLVSLAIGVVVIFFFVRRQLKMETPFLDLRVFKEKQFVISTMVGSMVFMMMIGVEMVLPMYIQNIRGEDAFHSGLTLLPGALLIGIMMPIAGGLYDKYGAHRLAITGLTIATCGTLPLIFLTTKTPMMFLVVIYAVRMFGISMVMMPVTTSGMNYLPVNKISHGSAANNTVRQVMGSIGTAILVSVLSNVTTHSMPSASLMKELPFLFKQEAMQATLNGYHVAFLVSCFFGIIGFVLAFFVRDKKEQKGAKHNG</sequence>
<feature type="transmembrane region" description="Helical" evidence="7">
    <location>
        <begin position="140"/>
        <end position="163"/>
    </location>
</feature>
<dbReference type="Gene3D" id="1.20.1720.10">
    <property type="entry name" value="Multidrug resistance protein D"/>
    <property type="match status" value="1"/>
</dbReference>
<dbReference type="STRING" id="1234409.C683_0090"/>
<dbReference type="NCBIfam" id="TIGR00711">
    <property type="entry name" value="efflux_EmrB"/>
    <property type="match status" value="1"/>
</dbReference>
<evidence type="ECO:0000256" key="2">
    <source>
        <dbReference type="ARBA" id="ARBA00022448"/>
    </source>
</evidence>
<evidence type="ECO:0000256" key="3">
    <source>
        <dbReference type="ARBA" id="ARBA00022475"/>
    </source>
</evidence>
<feature type="transmembrane region" description="Helical" evidence="7">
    <location>
        <begin position="228"/>
        <end position="249"/>
    </location>
</feature>
<dbReference type="AlphaFoldDB" id="K8ZN27"/>
<feature type="transmembrane region" description="Helical" evidence="7">
    <location>
        <begin position="12"/>
        <end position="35"/>
    </location>
</feature>
<keyword evidence="5 7" id="KW-1133">Transmembrane helix</keyword>
<keyword evidence="10" id="KW-1185">Reference proteome</keyword>
<feature type="transmembrane region" description="Helical" evidence="7">
    <location>
        <begin position="453"/>
        <end position="474"/>
    </location>
</feature>
<evidence type="ECO:0000256" key="7">
    <source>
        <dbReference type="SAM" id="Phobius"/>
    </source>
</evidence>
<feature type="transmembrane region" description="Helical" evidence="7">
    <location>
        <begin position="270"/>
        <end position="291"/>
    </location>
</feature>
<protein>
    <submittedName>
        <fullName evidence="9">Permeases of the major facilitator superfamily</fullName>
    </submittedName>
</protein>
<dbReference type="RefSeq" id="WP_009488111.1">
    <property type="nucleotide sequence ID" value="NZ_AMYT01000003.1"/>
</dbReference>
<evidence type="ECO:0000313" key="10">
    <source>
        <dbReference type="Proteomes" id="UP000016057"/>
    </source>
</evidence>
<feature type="transmembrane region" description="Helical" evidence="7">
    <location>
        <begin position="303"/>
        <end position="324"/>
    </location>
</feature>
<name>K8ZN27_9ENTE</name>
<proteinExistence type="predicted"/>
<accession>K8ZN27</accession>
<dbReference type="InterPro" id="IPR011701">
    <property type="entry name" value="MFS"/>
</dbReference>
<dbReference type="Gene3D" id="1.20.1250.20">
    <property type="entry name" value="MFS general substrate transporter like domains"/>
    <property type="match status" value="1"/>
</dbReference>
<evidence type="ECO:0000256" key="4">
    <source>
        <dbReference type="ARBA" id="ARBA00022692"/>
    </source>
</evidence>
<dbReference type="GO" id="GO:0022857">
    <property type="term" value="F:transmembrane transporter activity"/>
    <property type="evidence" value="ECO:0007669"/>
    <property type="project" value="InterPro"/>
</dbReference>
<dbReference type="Proteomes" id="UP000016057">
    <property type="component" value="Unassembled WGS sequence"/>
</dbReference>
<gene>
    <name evidence="9" type="ORF">C683_0090</name>
</gene>
<keyword evidence="3" id="KW-1003">Cell membrane</keyword>
<dbReference type="SUPFAM" id="SSF103473">
    <property type="entry name" value="MFS general substrate transporter"/>
    <property type="match status" value="1"/>
</dbReference>
<dbReference type="Pfam" id="PF07690">
    <property type="entry name" value="MFS_1"/>
    <property type="match status" value="1"/>
</dbReference>
<keyword evidence="2" id="KW-0813">Transport</keyword>
<dbReference type="InterPro" id="IPR020846">
    <property type="entry name" value="MFS_dom"/>
</dbReference>
<dbReference type="PRINTS" id="PR01036">
    <property type="entry name" value="TCRTETB"/>
</dbReference>
<dbReference type="InterPro" id="IPR036259">
    <property type="entry name" value="MFS_trans_sf"/>
</dbReference>
<dbReference type="InterPro" id="IPR004638">
    <property type="entry name" value="EmrB-like"/>
</dbReference>
<feature type="transmembrane region" description="Helical" evidence="7">
    <location>
        <begin position="202"/>
        <end position="222"/>
    </location>
</feature>
<comment type="caution">
    <text evidence="9">The sequence shown here is derived from an EMBL/GenBank/DDBJ whole genome shotgun (WGS) entry which is preliminary data.</text>
</comment>
<evidence type="ECO:0000256" key="1">
    <source>
        <dbReference type="ARBA" id="ARBA00004651"/>
    </source>
</evidence>